<dbReference type="EMBL" id="BSXV01003778">
    <property type="protein sequence ID" value="GME98971.1"/>
    <property type="molecule type" value="Genomic_DNA"/>
</dbReference>
<reference evidence="1" key="1">
    <citation type="submission" date="2023-04" db="EMBL/GenBank/DDBJ databases">
        <title>Candida boidinii NBRC 1967.</title>
        <authorList>
            <person name="Ichikawa N."/>
            <person name="Sato H."/>
            <person name="Tonouchi N."/>
        </authorList>
    </citation>
    <scope>NUCLEOTIDE SEQUENCE</scope>
    <source>
        <strain evidence="1">NBRC 1967</strain>
    </source>
</reference>
<gene>
    <name evidence="1" type="ORF">Cboi01_000514600</name>
</gene>
<protein>
    <submittedName>
        <fullName evidence="1">Unnamed protein product</fullName>
    </submittedName>
</protein>
<name>A0ACB5U2Q3_CANBO</name>
<evidence type="ECO:0000313" key="1">
    <source>
        <dbReference type="EMBL" id="GME98971.1"/>
    </source>
</evidence>
<keyword evidence="2" id="KW-1185">Reference proteome</keyword>
<sequence>MIISANISVSISCDNEQNENLNQVDVDDNLTSDSELGPENVLCTNCGTRVKKTALILHENFCLRNNIKCPQGCGKIFLRTVPSTHWHCDKCTPESLFFGEGANSKKLHDDNFHKEYVCFDEEIGDTDEEVKFPNLIQYAFHRATDCAGLLHECRFCHLILPRGKNTPDAMLSNLSSHEYLCGTRTMECDKCKKIIRLRDMGAHLRLHDLDRLRRPKPIKCSNSSCCRILKVQNGNVIDNSLGLKLCEVCYGPTYNPVYDPSLIKLKSRLERRYIIQLTKGCGNSWCKNKDCKSSGLSEILRKDDLKMVDIIKYVKQNLLNLITILPGYDKNLIKTDDDFNDLNTFWFCVDLSMTKKKLVADLIFEEGEYDYEWISKAVSEINLEESISENQMSAINSVRNWLNENGVRKDEISSS</sequence>
<proteinExistence type="predicted"/>
<accession>A0ACB5U2Q3</accession>
<dbReference type="Proteomes" id="UP001165101">
    <property type="component" value="Unassembled WGS sequence"/>
</dbReference>
<comment type="caution">
    <text evidence="1">The sequence shown here is derived from an EMBL/GenBank/DDBJ whole genome shotgun (WGS) entry which is preliminary data.</text>
</comment>
<evidence type="ECO:0000313" key="2">
    <source>
        <dbReference type="Proteomes" id="UP001165101"/>
    </source>
</evidence>
<organism evidence="1 2">
    <name type="scientific">Candida boidinii</name>
    <name type="common">Yeast</name>
    <dbReference type="NCBI Taxonomy" id="5477"/>
    <lineage>
        <taxon>Eukaryota</taxon>
        <taxon>Fungi</taxon>
        <taxon>Dikarya</taxon>
        <taxon>Ascomycota</taxon>
        <taxon>Saccharomycotina</taxon>
        <taxon>Pichiomycetes</taxon>
        <taxon>Pichiales</taxon>
        <taxon>Pichiaceae</taxon>
        <taxon>Ogataea</taxon>
        <taxon>Ogataea/Candida clade</taxon>
    </lineage>
</organism>